<reference evidence="2 3" key="1">
    <citation type="submission" date="2020-03" db="EMBL/GenBank/DDBJ databases">
        <title>Whole genome shotgun sequence of Phytohabitans rumicis NBRC 108638.</title>
        <authorList>
            <person name="Komaki H."/>
            <person name="Tamura T."/>
        </authorList>
    </citation>
    <scope>NUCLEOTIDE SEQUENCE [LARGE SCALE GENOMIC DNA]</scope>
    <source>
        <strain evidence="2 3">NBRC 108638</strain>
    </source>
</reference>
<name>A0A6V8KNS3_9ACTN</name>
<dbReference type="Gene3D" id="1.10.10.10">
    <property type="entry name" value="Winged helix-like DNA-binding domain superfamily/Winged helix DNA-binding domain"/>
    <property type="match status" value="1"/>
</dbReference>
<dbReference type="Proteomes" id="UP000482960">
    <property type="component" value="Unassembled WGS sequence"/>
</dbReference>
<sequence>MKLGGTRELAWLELHQASGLLRQALSSRLEAEAGMTAAEHDVLWYLANTPDRRLIMSALADRMLMTRGGATRLVDRLVQRGWVTREVDEQNRRLTYAVLTPDGVVAVRRSYRLILAVRPALFDDRLTDTDADDLRRILGKLLRRLDVVE</sequence>
<dbReference type="GO" id="GO:0003700">
    <property type="term" value="F:DNA-binding transcription factor activity"/>
    <property type="evidence" value="ECO:0007669"/>
    <property type="project" value="InterPro"/>
</dbReference>
<dbReference type="PANTHER" id="PTHR33164">
    <property type="entry name" value="TRANSCRIPTIONAL REGULATOR, MARR FAMILY"/>
    <property type="match status" value="1"/>
</dbReference>
<proteinExistence type="predicted"/>
<dbReference type="AlphaFoldDB" id="A0A6V8KNS3"/>
<dbReference type="SUPFAM" id="SSF46785">
    <property type="entry name" value="Winged helix' DNA-binding domain"/>
    <property type="match status" value="1"/>
</dbReference>
<protein>
    <recommendedName>
        <fullName evidence="1">HTH marR-type domain-containing protein</fullName>
    </recommendedName>
</protein>
<evidence type="ECO:0000313" key="3">
    <source>
        <dbReference type="Proteomes" id="UP000482960"/>
    </source>
</evidence>
<reference evidence="2 3" key="2">
    <citation type="submission" date="2020-03" db="EMBL/GenBank/DDBJ databases">
        <authorList>
            <person name="Ichikawa N."/>
            <person name="Kimura A."/>
            <person name="Kitahashi Y."/>
            <person name="Uohara A."/>
        </authorList>
    </citation>
    <scope>NUCLEOTIDE SEQUENCE [LARGE SCALE GENOMIC DNA]</scope>
    <source>
        <strain evidence="2 3">NBRC 108638</strain>
    </source>
</reference>
<dbReference type="PROSITE" id="PS50995">
    <property type="entry name" value="HTH_MARR_2"/>
    <property type="match status" value="1"/>
</dbReference>
<dbReference type="PANTHER" id="PTHR33164:SF43">
    <property type="entry name" value="HTH-TYPE TRANSCRIPTIONAL REPRESSOR YETL"/>
    <property type="match status" value="1"/>
</dbReference>
<dbReference type="Pfam" id="PF12802">
    <property type="entry name" value="MarR_2"/>
    <property type="match status" value="1"/>
</dbReference>
<gene>
    <name evidence="2" type="ORF">Prum_004540</name>
</gene>
<evidence type="ECO:0000313" key="2">
    <source>
        <dbReference type="EMBL" id="GFJ86812.1"/>
    </source>
</evidence>
<organism evidence="2 3">
    <name type="scientific">Phytohabitans rumicis</name>
    <dbReference type="NCBI Taxonomy" id="1076125"/>
    <lineage>
        <taxon>Bacteria</taxon>
        <taxon>Bacillati</taxon>
        <taxon>Actinomycetota</taxon>
        <taxon>Actinomycetes</taxon>
        <taxon>Micromonosporales</taxon>
        <taxon>Micromonosporaceae</taxon>
    </lineage>
</organism>
<dbReference type="SMART" id="SM00347">
    <property type="entry name" value="HTH_MARR"/>
    <property type="match status" value="1"/>
</dbReference>
<dbReference type="InterPro" id="IPR000835">
    <property type="entry name" value="HTH_MarR-typ"/>
</dbReference>
<dbReference type="GO" id="GO:0006950">
    <property type="term" value="P:response to stress"/>
    <property type="evidence" value="ECO:0007669"/>
    <property type="project" value="TreeGrafter"/>
</dbReference>
<comment type="caution">
    <text evidence="2">The sequence shown here is derived from an EMBL/GenBank/DDBJ whole genome shotgun (WGS) entry which is preliminary data.</text>
</comment>
<accession>A0A6V8KNS3</accession>
<evidence type="ECO:0000259" key="1">
    <source>
        <dbReference type="PROSITE" id="PS50995"/>
    </source>
</evidence>
<keyword evidence="3" id="KW-1185">Reference proteome</keyword>
<dbReference type="EMBL" id="BLPG01000001">
    <property type="protein sequence ID" value="GFJ86812.1"/>
    <property type="molecule type" value="Genomic_DNA"/>
</dbReference>
<dbReference type="InterPro" id="IPR036390">
    <property type="entry name" value="WH_DNA-bd_sf"/>
</dbReference>
<dbReference type="InterPro" id="IPR039422">
    <property type="entry name" value="MarR/SlyA-like"/>
</dbReference>
<dbReference type="RefSeq" id="WP_173073492.1">
    <property type="nucleotide sequence ID" value="NZ_BAABJB010000025.1"/>
</dbReference>
<feature type="domain" description="HTH marR-type" evidence="1">
    <location>
        <begin position="7"/>
        <end position="143"/>
    </location>
</feature>
<dbReference type="InterPro" id="IPR036388">
    <property type="entry name" value="WH-like_DNA-bd_sf"/>
</dbReference>